<dbReference type="Gene3D" id="1.10.10.10">
    <property type="entry name" value="Winged helix-like DNA-binding domain superfamily/Winged helix DNA-binding domain"/>
    <property type="match status" value="1"/>
</dbReference>
<dbReference type="InterPro" id="IPR018490">
    <property type="entry name" value="cNMP-bd_dom_sf"/>
</dbReference>
<name>A0A7W1T5G6_9LIST</name>
<dbReference type="AlphaFoldDB" id="A0A7W1T5G6"/>
<dbReference type="InterPro" id="IPR014710">
    <property type="entry name" value="RmlC-like_jellyroll"/>
</dbReference>
<dbReference type="SUPFAM" id="SSF51206">
    <property type="entry name" value="cAMP-binding domain-like"/>
    <property type="match status" value="1"/>
</dbReference>
<proteinExistence type="predicted"/>
<keyword evidence="4" id="KW-1185">Reference proteome</keyword>
<dbReference type="InterPro" id="IPR036390">
    <property type="entry name" value="WH_DNA-bd_sf"/>
</dbReference>
<dbReference type="Pfam" id="PF00027">
    <property type="entry name" value="cNMP_binding"/>
    <property type="match status" value="1"/>
</dbReference>
<dbReference type="SUPFAM" id="SSF46785">
    <property type="entry name" value="Winged helix' DNA-binding domain"/>
    <property type="match status" value="1"/>
</dbReference>
<gene>
    <name evidence="3" type="ORF">HPK16_05025</name>
</gene>
<organism evidence="3 4">
    <name type="scientific">Listeria rustica</name>
    <dbReference type="NCBI Taxonomy" id="2713503"/>
    <lineage>
        <taxon>Bacteria</taxon>
        <taxon>Bacillati</taxon>
        <taxon>Bacillota</taxon>
        <taxon>Bacilli</taxon>
        <taxon>Bacillales</taxon>
        <taxon>Listeriaceae</taxon>
        <taxon>Listeria</taxon>
    </lineage>
</organism>
<evidence type="ECO:0000313" key="4">
    <source>
        <dbReference type="Proteomes" id="UP000548787"/>
    </source>
</evidence>
<keyword evidence="1" id="KW-0010">Activator</keyword>
<dbReference type="CDD" id="cd00038">
    <property type="entry name" value="CAP_ED"/>
    <property type="match status" value="1"/>
</dbReference>
<reference evidence="3 4" key="1">
    <citation type="submission" date="2020-08" db="EMBL/GenBank/DDBJ databases">
        <title>Listeria ohnekaius sp. nov. and Listeria portnoyii sp. nov. isolated from non-agricultural and natural environments.</title>
        <authorList>
            <person name="Weller D."/>
            <person name="Belias A.M."/>
            <person name="Liao J."/>
            <person name="Guo S."/>
            <person name="Orsi R.H."/>
            <person name="Wiedmann M."/>
        </authorList>
    </citation>
    <scope>NUCLEOTIDE SEQUENCE [LARGE SCALE GENOMIC DNA]</scope>
    <source>
        <strain evidence="3 4">FSL W9-0585</strain>
    </source>
</reference>
<comment type="caution">
    <text evidence="3">The sequence shown here is derived from an EMBL/GenBank/DDBJ whole genome shotgun (WGS) entry which is preliminary data.</text>
</comment>
<dbReference type="InterPro" id="IPR000595">
    <property type="entry name" value="cNMP-bd_dom"/>
</dbReference>
<dbReference type="InterPro" id="IPR036388">
    <property type="entry name" value="WH-like_DNA-bd_sf"/>
</dbReference>
<accession>A0A7W1T5G6</accession>
<dbReference type="PROSITE" id="PS50042">
    <property type="entry name" value="CNMP_BINDING_3"/>
    <property type="match status" value="1"/>
</dbReference>
<evidence type="ECO:0000256" key="1">
    <source>
        <dbReference type="ARBA" id="ARBA00023159"/>
    </source>
</evidence>
<protein>
    <submittedName>
        <fullName evidence="3">Crp/Fnr family transcriptional regulator</fullName>
    </submittedName>
</protein>
<dbReference type="Gene3D" id="2.60.120.10">
    <property type="entry name" value="Jelly Rolls"/>
    <property type="match status" value="1"/>
</dbReference>
<evidence type="ECO:0000259" key="2">
    <source>
        <dbReference type="PROSITE" id="PS50042"/>
    </source>
</evidence>
<dbReference type="RefSeq" id="WP_181675912.1">
    <property type="nucleotide sequence ID" value="NZ_JABJVM010000003.1"/>
</dbReference>
<feature type="domain" description="Cyclic nucleotide-binding" evidence="2">
    <location>
        <begin position="36"/>
        <end position="118"/>
    </location>
</feature>
<sequence length="224" mass="26231">MSYMALFDKDVMNQQFGSTQLLKVLSDTSSYPINKEEKIFYKKEKILSENLIHDYIYFIQSGVCVAWRNEHATYFVGEHDIVGMNDILGNEKSATSVIALTDVTTWRFSKKEVMSKLMYSQEGAFYLFQYMKETNKKLLQAQMWQMKDTKDRLISTLTHLGKLYGEEDDEHIIIPKFFTKSIVSNYLGMSRQHMTTLYRNLVNEGIFTTDPHQYILNKKEIAYA</sequence>
<evidence type="ECO:0000313" key="3">
    <source>
        <dbReference type="EMBL" id="MBA3925701.1"/>
    </source>
</evidence>
<dbReference type="EMBL" id="JABJVM010000003">
    <property type="protein sequence ID" value="MBA3925701.1"/>
    <property type="molecule type" value="Genomic_DNA"/>
</dbReference>
<dbReference type="Proteomes" id="UP000548787">
    <property type="component" value="Unassembled WGS sequence"/>
</dbReference>